<reference evidence="1" key="1">
    <citation type="submission" date="2018-02" db="EMBL/GenBank/DDBJ databases">
        <title>Rhizophora mucronata_Transcriptome.</title>
        <authorList>
            <person name="Meera S.P."/>
            <person name="Sreeshan A."/>
            <person name="Augustine A."/>
        </authorList>
    </citation>
    <scope>NUCLEOTIDE SEQUENCE</scope>
    <source>
        <tissue evidence="1">Leaf</tissue>
    </source>
</reference>
<dbReference type="AlphaFoldDB" id="A0A2P2J328"/>
<dbReference type="EMBL" id="GGEC01007385">
    <property type="protein sequence ID" value="MBW87868.1"/>
    <property type="molecule type" value="Transcribed_RNA"/>
</dbReference>
<evidence type="ECO:0000313" key="1">
    <source>
        <dbReference type="EMBL" id="MBW87868.1"/>
    </source>
</evidence>
<sequence>MIPISNCWKEDQNANSMSSTLLCCHLKMK</sequence>
<accession>A0A2P2J328</accession>
<proteinExistence type="predicted"/>
<name>A0A2P2J328_RHIMU</name>
<organism evidence="1">
    <name type="scientific">Rhizophora mucronata</name>
    <name type="common">Asiatic mangrove</name>
    <dbReference type="NCBI Taxonomy" id="61149"/>
    <lineage>
        <taxon>Eukaryota</taxon>
        <taxon>Viridiplantae</taxon>
        <taxon>Streptophyta</taxon>
        <taxon>Embryophyta</taxon>
        <taxon>Tracheophyta</taxon>
        <taxon>Spermatophyta</taxon>
        <taxon>Magnoliopsida</taxon>
        <taxon>eudicotyledons</taxon>
        <taxon>Gunneridae</taxon>
        <taxon>Pentapetalae</taxon>
        <taxon>rosids</taxon>
        <taxon>fabids</taxon>
        <taxon>Malpighiales</taxon>
        <taxon>Rhizophoraceae</taxon>
        <taxon>Rhizophora</taxon>
    </lineage>
</organism>
<protein>
    <submittedName>
        <fullName evidence="1">Uncharacterized protein</fullName>
    </submittedName>
</protein>